<dbReference type="InterPro" id="IPR036388">
    <property type="entry name" value="WH-like_DNA-bd_sf"/>
</dbReference>
<dbReference type="FunFam" id="1.10.10.10:FF:000217">
    <property type="entry name" value="Peroxisomal membrane protein PEX14"/>
    <property type="match status" value="1"/>
</dbReference>
<feature type="compositionally biased region" description="Basic and acidic residues" evidence="15">
    <location>
        <begin position="482"/>
        <end position="493"/>
    </location>
</feature>
<dbReference type="Pfam" id="PF17733">
    <property type="entry name" value="KPWE_dom"/>
    <property type="match status" value="1"/>
</dbReference>
<dbReference type="InterPro" id="IPR040554">
    <property type="entry name" value="KPWE_PEX14_dom"/>
</dbReference>
<evidence type="ECO:0000256" key="10">
    <source>
        <dbReference type="ARBA" id="ARBA00029502"/>
    </source>
</evidence>
<keyword evidence="5 14" id="KW-0653">Protein transport</keyword>
<evidence type="ECO:0000259" key="17">
    <source>
        <dbReference type="Pfam" id="PF17733"/>
    </source>
</evidence>
<evidence type="ECO:0000313" key="20">
    <source>
        <dbReference type="RefSeq" id="XP_018452032.1"/>
    </source>
</evidence>
<dbReference type="GO" id="GO:0016560">
    <property type="term" value="P:protein import into peroxisome matrix, docking"/>
    <property type="evidence" value="ECO:0007669"/>
    <property type="project" value="UniProtKB-UniRule"/>
</dbReference>
<evidence type="ECO:0000256" key="13">
    <source>
        <dbReference type="ARBA" id="ARBA00064754"/>
    </source>
</evidence>
<keyword evidence="3 14" id="KW-0813">Transport</keyword>
<comment type="subcellular location">
    <subcellularLocation>
        <location evidence="1">Peroxisome membrane</location>
        <topology evidence="1">Single-pass membrane protein</topology>
    </subcellularLocation>
</comment>
<feature type="region of interest" description="Disordered" evidence="15">
    <location>
        <begin position="400"/>
        <end position="419"/>
    </location>
</feature>
<reference evidence="19" key="1">
    <citation type="journal article" date="2019" name="Database">
        <title>The radish genome database (RadishGD): an integrated information resource for radish genomics.</title>
        <authorList>
            <person name="Yu H.J."/>
            <person name="Baek S."/>
            <person name="Lee Y.J."/>
            <person name="Cho A."/>
            <person name="Mun J.H."/>
        </authorList>
    </citation>
    <scope>NUCLEOTIDE SEQUENCE [LARGE SCALE GENOMIC DNA]</scope>
    <source>
        <strain evidence="19">cv. WK10039</strain>
    </source>
</reference>
<keyword evidence="6" id="KW-1133">Transmembrane helix</keyword>
<dbReference type="PANTHER" id="PTHR23058:SF15">
    <property type="entry name" value="PEROXISOMAL MEMBRANE PROTEIN PEX14"/>
    <property type="match status" value="1"/>
</dbReference>
<reference evidence="20" key="2">
    <citation type="submission" date="2025-08" db="UniProtKB">
        <authorList>
            <consortium name="RefSeq"/>
        </authorList>
    </citation>
    <scope>IDENTIFICATION</scope>
    <source>
        <tissue evidence="20">Leaf</tissue>
    </source>
</reference>
<evidence type="ECO:0000256" key="12">
    <source>
        <dbReference type="ARBA" id="ARBA00053920"/>
    </source>
</evidence>
<keyword evidence="4" id="KW-0812">Transmembrane</keyword>
<evidence type="ECO:0000256" key="8">
    <source>
        <dbReference type="ARBA" id="ARBA00023136"/>
    </source>
</evidence>
<feature type="domain" description="Peroxisomal membrane protein PEX14-like KPWE" evidence="17">
    <location>
        <begin position="307"/>
        <end position="355"/>
    </location>
</feature>
<evidence type="ECO:0000256" key="9">
    <source>
        <dbReference type="ARBA" id="ARBA00023140"/>
    </source>
</evidence>
<accession>A0A6J0KVT4</accession>
<organism evidence="19 20">
    <name type="scientific">Raphanus sativus</name>
    <name type="common">Radish</name>
    <name type="synonym">Raphanus raphanistrum var. sativus</name>
    <dbReference type="NCBI Taxonomy" id="3726"/>
    <lineage>
        <taxon>Eukaryota</taxon>
        <taxon>Viridiplantae</taxon>
        <taxon>Streptophyta</taxon>
        <taxon>Embryophyta</taxon>
        <taxon>Tracheophyta</taxon>
        <taxon>Spermatophyta</taxon>
        <taxon>Magnoliopsida</taxon>
        <taxon>eudicotyledons</taxon>
        <taxon>Gunneridae</taxon>
        <taxon>Pentapetalae</taxon>
        <taxon>rosids</taxon>
        <taxon>malvids</taxon>
        <taxon>Brassicales</taxon>
        <taxon>Brassicaceae</taxon>
        <taxon>Brassiceae</taxon>
        <taxon>Raphanus</taxon>
    </lineage>
</organism>
<feature type="compositionally biased region" description="Polar residues" evidence="15">
    <location>
        <begin position="10"/>
        <end position="26"/>
    </location>
</feature>
<evidence type="ECO:0000256" key="2">
    <source>
        <dbReference type="ARBA" id="ARBA00005443"/>
    </source>
</evidence>
<dbReference type="AlphaFoldDB" id="A0A6J0KVT4"/>
<feature type="region of interest" description="Disordered" evidence="15">
    <location>
        <begin position="327"/>
        <end position="383"/>
    </location>
</feature>
<evidence type="ECO:0000259" key="18">
    <source>
        <dbReference type="Pfam" id="PF23020"/>
    </source>
</evidence>
<name>A0A6J0KVT4_RAPSA</name>
<feature type="domain" description="Peroxisome membrane anchor protein Pex14p N-terminal" evidence="16">
    <location>
        <begin position="37"/>
        <end position="81"/>
    </location>
</feature>
<evidence type="ECO:0000256" key="14">
    <source>
        <dbReference type="RuleBase" id="RU367032"/>
    </source>
</evidence>
<gene>
    <name evidence="20" type="primary">LOC108823350</name>
</gene>
<sequence length="493" mass="54225">MATPSHETSEVTSPLTNEVTAEQESLPSVFKNSEPIREDQIQNAIKFLSHSRVRGSPVIHRRSFLERKGLTKEEIDEAFRRVPDPSPSSQTTVTSQDGQQAVSHVQPQGQIQAMQPAPVVMIPPPSLLSRFRWYHAALAIGVLAASGAGTAVFVKRSLIPRLKSWVRKIMLEEESDSLERADGKPSLAEEAVAAARAASAAASDVARVSQEMMKTKTEERKNFEDLMQLLGVQVQEMKSLSNNIRYLERNSNNLPKVYSANQEVYGGLVKTPAERRPYANGSNIDYDTRSARSTSPPAPPADSSVAPHPKSYMDIMSMIQRGEKPSNIREINDMPPNPNQQLPNPRIAPKAKPWDYGQAPQEEGSNGPWWQQKNPRSGDFGYETTSARSIGIQNETSTMEPAAIQKQRSWVPPQPPPVVMPEAAEAIRRPKPQAKIDQEVVAAAASDSNQSGVSDELQKVTKFSESGGDGSGRLQITEIQEETEKQHLGQEGN</sequence>
<feature type="region of interest" description="Disordered" evidence="15">
    <location>
        <begin position="1"/>
        <end position="35"/>
    </location>
</feature>
<comment type="similarity">
    <text evidence="2 14">Belongs to the peroxin-14 family.</text>
</comment>
<feature type="domain" description="Peroxisomal membrane protein PEX14 central plants" evidence="18">
    <location>
        <begin position="129"/>
        <end position="248"/>
    </location>
</feature>
<dbReference type="PANTHER" id="PTHR23058">
    <property type="entry name" value="PEROXISOMAL MEMBRANE PROTEIN PEX14"/>
    <property type="match status" value="1"/>
</dbReference>
<feature type="region of interest" description="Disordered" evidence="15">
    <location>
        <begin position="443"/>
        <end position="493"/>
    </location>
</feature>
<keyword evidence="9 14" id="KW-0576">Peroxisome</keyword>
<dbReference type="GO" id="GO:0005778">
    <property type="term" value="C:peroxisomal membrane"/>
    <property type="evidence" value="ECO:0007669"/>
    <property type="project" value="UniProtKB-SubCell"/>
</dbReference>
<evidence type="ECO:0000256" key="15">
    <source>
        <dbReference type="SAM" id="MobiDB-lite"/>
    </source>
</evidence>
<dbReference type="InterPro" id="IPR025655">
    <property type="entry name" value="PEX14"/>
</dbReference>
<keyword evidence="7" id="KW-0811">Translocation</keyword>
<dbReference type="GO" id="GO:1990429">
    <property type="term" value="C:peroxisomal importomer complex"/>
    <property type="evidence" value="ECO:0007669"/>
    <property type="project" value="TreeGrafter"/>
</dbReference>
<dbReference type="Gene3D" id="1.10.10.10">
    <property type="entry name" value="Winged helix-like DNA-binding domain superfamily/Winged helix DNA-binding domain"/>
    <property type="match status" value="1"/>
</dbReference>
<keyword evidence="8 14" id="KW-0472">Membrane</keyword>
<evidence type="ECO:0000259" key="16">
    <source>
        <dbReference type="Pfam" id="PF04695"/>
    </source>
</evidence>
<comment type="subunit">
    <text evidence="13">Interacts with PEX13; forming the PEX13-PEX14 docking complex. Interacts with PEX5 (via WxxxF/Y motifs).</text>
</comment>
<proteinExistence type="inferred from homology"/>
<protein>
    <recommendedName>
        <fullName evidence="10 14">Peroxisomal membrane protein PEX14</fullName>
    </recommendedName>
    <alternativeName>
        <fullName evidence="11 14">Peroxin-14</fullName>
    </alternativeName>
</protein>
<keyword evidence="19" id="KW-1185">Reference proteome</keyword>
<evidence type="ECO:0000313" key="19">
    <source>
        <dbReference type="Proteomes" id="UP000504610"/>
    </source>
</evidence>
<dbReference type="Pfam" id="PF04695">
    <property type="entry name" value="Pex14_N"/>
    <property type="match status" value="1"/>
</dbReference>
<dbReference type="Proteomes" id="UP000504610">
    <property type="component" value="Chromosome 9"/>
</dbReference>
<feature type="compositionally biased region" description="Low complexity" evidence="15">
    <location>
        <begin position="291"/>
        <end position="309"/>
    </location>
</feature>
<evidence type="ECO:0000256" key="5">
    <source>
        <dbReference type="ARBA" id="ARBA00022927"/>
    </source>
</evidence>
<dbReference type="RefSeq" id="XP_018452032.1">
    <property type="nucleotide sequence ID" value="XM_018596530.2"/>
</dbReference>
<evidence type="ECO:0000256" key="11">
    <source>
        <dbReference type="ARBA" id="ARBA00029691"/>
    </source>
</evidence>
<evidence type="ECO:0000256" key="7">
    <source>
        <dbReference type="ARBA" id="ARBA00023010"/>
    </source>
</evidence>
<dbReference type="GO" id="GO:0005102">
    <property type="term" value="F:signaling receptor binding"/>
    <property type="evidence" value="ECO:0007669"/>
    <property type="project" value="TreeGrafter"/>
</dbReference>
<feature type="region of interest" description="Disordered" evidence="15">
    <location>
        <begin position="273"/>
        <end position="309"/>
    </location>
</feature>
<dbReference type="GeneID" id="108823350"/>
<dbReference type="KEGG" id="rsz:108823350"/>
<evidence type="ECO:0000256" key="1">
    <source>
        <dbReference type="ARBA" id="ARBA00004549"/>
    </source>
</evidence>
<dbReference type="InterPro" id="IPR054154">
    <property type="entry name" value="PEX14-like_M_plants"/>
</dbReference>
<evidence type="ECO:0000256" key="6">
    <source>
        <dbReference type="ARBA" id="ARBA00022989"/>
    </source>
</evidence>
<dbReference type="Pfam" id="PF23020">
    <property type="entry name" value="PEX14-like_2nd"/>
    <property type="match status" value="1"/>
</dbReference>
<comment type="function">
    <text evidence="12 14">Component of the PEX13-PEX14 docking complex, a translocon channel that specifically mediates the import of peroxisomal cargo proteins bound to PEX5 receptor. The PEX13-PEX14 docking complex forms a large import pore which can be opened to a diameter of about 9 nm. Mechanistically, PEX5 receptor along with cargo proteins associates with the PEX14 subunit of the PEX13-PEX14 docking complex in the cytosol, leading to the insertion of the receptor into the organelle membrane with the concomitant translocation of the cargo into the peroxisome matrix.</text>
</comment>
<evidence type="ECO:0000256" key="3">
    <source>
        <dbReference type="ARBA" id="ARBA00022448"/>
    </source>
</evidence>
<evidence type="ECO:0000256" key="4">
    <source>
        <dbReference type="ARBA" id="ARBA00022692"/>
    </source>
</evidence>
<dbReference type="InterPro" id="IPR006785">
    <property type="entry name" value="Pex14_N"/>
</dbReference>
<dbReference type="OrthoDB" id="441517at2759"/>